<organism evidence="1 2">
    <name type="scientific">Oryza rufipogon</name>
    <name type="common">Brownbeard rice</name>
    <name type="synonym">Asian wild rice</name>
    <dbReference type="NCBI Taxonomy" id="4529"/>
    <lineage>
        <taxon>Eukaryota</taxon>
        <taxon>Viridiplantae</taxon>
        <taxon>Streptophyta</taxon>
        <taxon>Embryophyta</taxon>
        <taxon>Tracheophyta</taxon>
        <taxon>Spermatophyta</taxon>
        <taxon>Magnoliopsida</taxon>
        <taxon>Liliopsida</taxon>
        <taxon>Poales</taxon>
        <taxon>Poaceae</taxon>
        <taxon>BOP clade</taxon>
        <taxon>Oryzoideae</taxon>
        <taxon>Oryzeae</taxon>
        <taxon>Oryzinae</taxon>
        <taxon>Oryza</taxon>
    </lineage>
</organism>
<dbReference type="AlphaFoldDB" id="A0A0E0PL16"/>
<reference evidence="1" key="2">
    <citation type="submission" date="2015-06" db="UniProtKB">
        <authorList>
            <consortium name="EnsemblPlants"/>
        </authorList>
    </citation>
    <scope>IDENTIFICATION</scope>
</reference>
<dbReference type="Proteomes" id="UP000008022">
    <property type="component" value="Unassembled WGS sequence"/>
</dbReference>
<sequence length="121" mass="12673">MTFGGRSNNIVQLGREAVVEVRSLGGVAARWLCRHTGGAKLVLIEGEGEGVRTGGVELREEDDQAVLSRGGGGSKTQICLRIWTSDAAHGIFGVNMMAGSEQGWFGGGITVMVLELNTIAS</sequence>
<dbReference type="Gramene" id="ORUFI05G13520.1">
    <property type="protein sequence ID" value="ORUFI05G13520.1"/>
    <property type="gene ID" value="ORUFI05G13520"/>
</dbReference>
<evidence type="ECO:0000313" key="2">
    <source>
        <dbReference type="Proteomes" id="UP000008022"/>
    </source>
</evidence>
<name>A0A0E0PL16_ORYRU</name>
<accession>A0A0E0PL16</accession>
<dbReference type="EnsemblPlants" id="ORUFI05G13520.1">
    <property type="protein sequence ID" value="ORUFI05G13520.1"/>
    <property type="gene ID" value="ORUFI05G13520"/>
</dbReference>
<evidence type="ECO:0000313" key="1">
    <source>
        <dbReference type="EnsemblPlants" id="ORUFI05G13520.1"/>
    </source>
</evidence>
<proteinExistence type="predicted"/>
<protein>
    <submittedName>
        <fullName evidence="1">Uncharacterized protein</fullName>
    </submittedName>
</protein>
<dbReference type="HOGENOM" id="CLU_2041878_0_0_1"/>
<keyword evidence="2" id="KW-1185">Reference proteome</keyword>
<reference evidence="2" key="1">
    <citation type="submission" date="2013-06" db="EMBL/GenBank/DDBJ databases">
        <authorList>
            <person name="Zhao Q."/>
        </authorList>
    </citation>
    <scope>NUCLEOTIDE SEQUENCE</scope>
    <source>
        <strain evidence="2">cv. W1943</strain>
    </source>
</reference>